<organism evidence="3 4">
    <name type="scientific">Fibrivirga algicola</name>
    <dbReference type="NCBI Taxonomy" id="2950420"/>
    <lineage>
        <taxon>Bacteria</taxon>
        <taxon>Pseudomonadati</taxon>
        <taxon>Bacteroidota</taxon>
        <taxon>Cytophagia</taxon>
        <taxon>Cytophagales</taxon>
        <taxon>Spirosomataceae</taxon>
        <taxon>Fibrivirga</taxon>
    </lineage>
</organism>
<protein>
    <submittedName>
        <fullName evidence="3">Glycosyltransferase family 4 protein</fullName>
    </submittedName>
</protein>
<dbReference type="InterPro" id="IPR028098">
    <property type="entry name" value="Glyco_trans_4-like_N"/>
</dbReference>
<dbReference type="InterPro" id="IPR001296">
    <property type="entry name" value="Glyco_trans_1"/>
</dbReference>
<evidence type="ECO:0000259" key="1">
    <source>
        <dbReference type="Pfam" id="PF00534"/>
    </source>
</evidence>
<dbReference type="SUPFAM" id="SSF53756">
    <property type="entry name" value="UDP-Glycosyltransferase/glycogen phosphorylase"/>
    <property type="match status" value="1"/>
</dbReference>
<dbReference type="Pfam" id="PF00534">
    <property type="entry name" value="Glycos_transf_1"/>
    <property type="match status" value="1"/>
</dbReference>
<dbReference type="PANTHER" id="PTHR45947:SF3">
    <property type="entry name" value="SULFOQUINOVOSYL TRANSFERASE SQD2"/>
    <property type="match status" value="1"/>
</dbReference>
<dbReference type="CDD" id="cd03794">
    <property type="entry name" value="GT4_WbuB-like"/>
    <property type="match status" value="1"/>
</dbReference>
<evidence type="ECO:0000313" key="3">
    <source>
        <dbReference type="EMBL" id="NID12797.1"/>
    </source>
</evidence>
<dbReference type="InterPro" id="IPR050194">
    <property type="entry name" value="Glycosyltransferase_grp1"/>
</dbReference>
<dbReference type="Proteomes" id="UP000606008">
    <property type="component" value="Unassembled WGS sequence"/>
</dbReference>
<accession>A0ABX0QPJ3</accession>
<dbReference type="PANTHER" id="PTHR45947">
    <property type="entry name" value="SULFOQUINOVOSYL TRANSFERASE SQD2"/>
    <property type="match status" value="1"/>
</dbReference>
<dbReference type="EMBL" id="WAEL01000008">
    <property type="protein sequence ID" value="NID12797.1"/>
    <property type="molecule type" value="Genomic_DNA"/>
</dbReference>
<evidence type="ECO:0000313" key="4">
    <source>
        <dbReference type="Proteomes" id="UP000606008"/>
    </source>
</evidence>
<dbReference type="Pfam" id="PF13579">
    <property type="entry name" value="Glyco_trans_4_4"/>
    <property type="match status" value="1"/>
</dbReference>
<reference evidence="4" key="1">
    <citation type="submission" date="2019-09" db="EMBL/GenBank/DDBJ databases">
        <authorList>
            <person name="Jung D.-H."/>
        </authorList>
    </citation>
    <scope>NUCLEOTIDE SEQUENCE [LARGE SCALE GENOMIC DNA]</scope>
    <source>
        <strain evidence="4">JA-25</strain>
    </source>
</reference>
<name>A0ABX0QPJ3_9BACT</name>
<evidence type="ECO:0000259" key="2">
    <source>
        <dbReference type="Pfam" id="PF13579"/>
    </source>
</evidence>
<gene>
    <name evidence="3" type="ORF">F7231_21680</name>
</gene>
<keyword evidence="4" id="KW-1185">Reference proteome</keyword>
<feature type="domain" description="Glycosyltransferase subfamily 4-like N-terminal" evidence="2">
    <location>
        <begin position="25"/>
        <end position="184"/>
    </location>
</feature>
<comment type="caution">
    <text evidence="3">The sequence shown here is derived from an EMBL/GenBank/DDBJ whole genome shotgun (WGS) entry which is preliminary data.</text>
</comment>
<dbReference type="Gene3D" id="3.40.50.2000">
    <property type="entry name" value="Glycogen Phosphorylase B"/>
    <property type="match status" value="2"/>
</dbReference>
<proteinExistence type="predicted"/>
<sequence>MNILLLTYYFSPDLSAGSFRNTPLAYELARQLGDSGTVHVVTTQPNRYQSFKIEAAAEEQHDNLRISRITVPAHTSGFADQIRSYVCFYSQALTLTRDNPYDVIVASSSRLFSAFLGAQVARRRQVPLVLDIRDLFRVNILELIKNPVARLVLSPTLRAVEQYTFGYAKHINLVSDGFSDYFADYDQATYSHVTNGIDDYFLDLPGSPASTESPQQRTILYAGNIGDGQGLEKIIPATARLLGPTYQFVVVGDGATKSKLDKAVTDAGLNNVTIRPPVTRAGLLAEYERADYLFLHLNDLTAFERCLPSKLFEYAATDKPVVAGVAGYAAKFINKHVPNSFVFAPGDAAALATYLLTTPYETTTRTAFINQFRRETLVAKLARQILKAAGPVRKPAPLSAIESY</sequence>
<reference evidence="4" key="2">
    <citation type="submission" date="2023-07" db="EMBL/GenBank/DDBJ databases">
        <authorList>
            <person name="Jung D.-H."/>
        </authorList>
    </citation>
    <scope>NUCLEOTIDE SEQUENCE [LARGE SCALE GENOMIC DNA]</scope>
    <source>
        <strain evidence="4">JA-25</strain>
    </source>
</reference>
<feature type="domain" description="Glycosyl transferase family 1" evidence="1">
    <location>
        <begin position="212"/>
        <end position="356"/>
    </location>
</feature>